<reference evidence="3 4" key="1">
    <citation type="submission" date="2019-03" db="EMBL/GenBank/DDBJ databases">
        <title>Genomic Encyclopedia of Type Strains, Phase IV (KMG-IV): sequencing the most valuable type-strain genomes for metagenomic binning, comparative biology and taxonomic classification.</title>
        <authorList>
            <person name="Goeker M."/>
        </authorList>
    </citation>
    <scope>NUCLEOTIDE SEQUENCE [LARGE SCALE GENOMIC DNA]</scope>
    <source>
        <strain evidence="3 4">DSM 26377</strain>
    </source>
</reference>
<keyword evidence="4" id="KW-1185">Reference proteome</keyword>
<dbReference type="Proteomes" id="UP000295341">
    <property type="component" value="Unassembled WGS sequence"/>
</dbReference>
<feature type="region of interest" description="Disordered" evidence="1">
    <location>
        <begin position="289"/>
        <end position="314"/>
    </location>
</feature>
<dbReference type="RefSeq" id="WP_133881579.1">
    <property type="nucleotide sequence ID" value="NZ_MWIN01000028.1"/>
</dbReference>
<keyword evidence="2" id="KW-0732">Signal</keyword>
<feature type="compositionally biased region" description="Polar residues" evidence="1">
    <location>
        <begin position="289"/>
        <end position="300"/>
    </location>
</feature>
<dbReference type="AlphaFoldDB" id="A0A4R7P2Y1"/>
<protein>
    <submittedName>
        <fullName evidence="3">Uncharacterized protein</fullName>
    </submittedName>
</protein>
<evidence type="ECO:0000256" key="1">
    <source>
        <dbReference type="SAM" id="MobiDB-lite"/>
    </source>
</evidence>
<evidence type="ECO:0000256" key="2">
    <source>
        <dbReference type="SAM" id="SignalP"/>
    </source>
</evidence>
<dbReference type="EMBL" id="SOBT01000009">
    <property type="protein sequence ID" value="TDU27987.1"/>
    <property type="molecule type" value="Genomic_DNA"/>
</dbReference>
<sequence length="330" mass="35703">MHLRAFFCAAAAVLSTFSSGAASAADKVGRYTVEIKVDGQQSWRAGNDWSKSTTTEHYRIVTHVKSTGELDSVNVKDPEFAQKQMQKAARVQQAVQKAQGRAPAAAPPTQEAYVAQQKKLAEQMQKGQAACKADTNCLMQLAMQYSQQSAAILPPGSTPAGGAVPDADEEAEDEERYLNYFGYEGCPTEIDIRIDQRSEGAYADVSGMIPWTTTQTGNSKGTDIDRKMQCLAATTVYDVKAKTIYTDGFGTPAVRGRYESNDKLLGKTVNTDAEIISTSEALEWVSQQMRQGPASGSKSTVLKPKNAANLPPGAKLDGQIKVSLTWRFDP</sequence>
<organism evidence="3 4">
    <name type="scientific">Panacagrimonas perspica</name>
    <dbReference type="NCBI Taxonomy" id="381431"/>
    <lineage>
        <taxon>Bacteria</taxon>
        <taxon>Pseudomonadati</taxon>
        <taxon>Pseudomonadota</taxon>
        <taxon>Gammaproteobacteria</taxon>
        <taxon>Nevskiales</taxon>
        <taxon>Nevskiaceae</taxon>
        <taxon>Panacagrimonas</taxon>
    </lineage>
</organism>
<feature type="chain" id="PRO_5030099529" evidence="2">
    <location>
        <begin position="25"/>
        <end position="330"/>
    </location>
</feature>
<dbReference type="OrthoDB" id="7059414at2"/>
<accession>A0A4R7P2Y1</accession>
<comment type="caution">
    <text evidence="3">The sequence shown here is derived from an EMBL/GenBank/DDBJ whole genome shotgun (WGS) entry which is preliminary data.</text>
</comment>
<proteinExistence type="predicted"/>
<gene>
    <name evidence="3" type="ORF">DFR24_2345</name>
</gene>
<evidence type="ECO:0000313" key="4">
    <source>
        <dbReference type="Proteomes" id="UP000295341"/>
    </source>
</evidence>
<name>A0A4R7P2Y1_9GAMM</name>
<feature type="signal peptide" evidence="2">
    <location>
        <begin position="1"/>
        <end position="24"/>
    </location>
</feature>
<evidence type="ECO:0000313" key="3">
    <source>
        <dbReference type="EMBL" id="TDU27987.1"/>
    </source>
</evidence>